<sequence length="787" mass="89235">MNEQRSPVATNTLSKKDKNTVDVYHTSCQCYFRPETGEVIFISESDSGEFDNLTYNLSRLMDVLDKARNEYSTALQEYYNKKKNIADREQLSGYFDAVATSEMAIEKATEAIRQEVGEFDERKGYTCIVELIPLEPLRKCIYGRFYCYIKQADYKSFNDRLTIFNLKDFGQGDFYERDKDGRIVAIKTDEIIRRFKKVKESLTQMASGNKQFNVNADYEKNLTDWADIWNDQSKYTHEGQVIDVSAGAQFLRFSANAGAAVEWEPRRQQGRISGEASCELTLAAAQATTTFYRPDRGGWQLRFIINDQNKEANLGVLRAKIETVLTGFAGASANIEGNLQFVLSDGKQRLMGARTPLSRFEERQNGVLVETERGPAVTREVAGELFAGVKLGGACSGALQWLKPFDSLVEYLPDMTGAFVHDAVFADNNVSDKVPDTRKKLVGKNTGEGQFTDFAAFSSGVEIQAGAGLSGEFEFWFEQGRFKFRIAAGVCLGPGAKGSASGEVSPAQFAEFAVWAVYQLYGMDYRHFKVFEKNSFLALTYILLMGGKPVYERYFRKMKDDFSQVFDDFKKFIREISDNISDAVEASNKLNQFAESINRSPSNVYTFTPEGKGIALYLLVQDGYYDRIDINNHRLVSIIDNSENGLFSLPDTGHERKKAVLTILSSIQTRREWGEVLVRMTASGEKITSAMPEHQLVEHQEQIIRTFLQIGLDQDKKLDELISRLNLRDLRETYHRLKDKPAFGYPFAPNCTKQYALFCDDNPWYTSLCHILPQDPTIKNRLEPMNK</sequence>
<reference evidence="2 3" key="1">
    <citation type="submission" date="2015-03" db="EMBL/GenBank/DDBJ databases">
        <authorList>
            <consortium name="Pathogen Informatics"/>
            <person name="Murphy D."/>
        </authorList>
    </citation>
    <scope>NUCLEOTIDE SEQUENCE [LARGE SCALE GENOMIC DNA]</scope>
    <source>
        <strain evidence="2 3">WP-931201</strain>
    </source>
</reference>
<organism evidence="2 3">
    <name type="scientific">Yersinia wautersii</name>
    <dbReference type="NCBI Taxonomy" id="1341643"/>
    <lineage>
        <taxon>Bacteria</taxon>
        <taxon>Pseudomonadati</taxon>
        <taxon>Pseudomonadota</taxon>
        <taxon>Gammaproteobacteria</taxon>
        <taxon>Enterobacterales</taxon>
        <taxon>Yersiniaceae</taxon>
        <taxon>Yersinia</taxon>
    </lineage>
</organism>
<evidence type="ECO:0000256" key="1">
    <source>
        <dbReference type="SAM" id="Coils"/>
    </source>
</evidence>
<keyword evidence="1" id="KW-0175">Coiled coil</keyword>
<gene>
    <name evidence="2" type="ORF">ERS008478_03960</name>
</gene>
<dbReference type="Proteomes" id="UP000047420">
    <property type="component" value="Unassembled WGS sequence"/>
</dbReference>
<accession>A0ABP1ZHB2</accession>
<dbReference type="RefSeq" id="WP_033849810.1">
    <property type="nucleotide sequence ID" value="NZ_CBLG010000088.1"/>
</dbReference>
<evidence type="ECO:0000313" key="2">
    <source>
        <dbReference type="EMBL" id="CRG52291.1"/>
    </source>
</evidence>
<evidence type="ECO:0000313" key="3">
    <source>
        <dbReference type="Proteomes" id="UP000047420"/>
    </source>
</evidence>
<dbReference type="EMBL" id="CVMG01000044">
    <property type="protein sequence ID" value="CRG52291.1"/>
    <property type="molecule type" value="Genomic_DNA"/>
</dbReference>
<proteinExistence type="predicted"/>
<keyword evidence="3" id="KW-1185">Reference proteome</keyword>
<feature type="coiled-coil region" evidence="1">
    <location>
        <begin position="50"/>
        <end position="77"/>
    </location>
</feature>
<name>A0ABP1ZHB2_9GAMM</name>
<comment type="caution">
    <text evidence="2">The sequence shown here is derived from an EMBL/GenBank/DDBJ whole genome shotgun (WGS) entry which is preliminary data.</text>
</comment>
<protein>
    <submittedName>
        <fullName evidence="2">Uncharacterized protein</fullName>
    </submittedName>
</protein>